<evidence type="ECO:0000313" key="1">
    <source>
        <dbReference type="EMBL" id="MEY2345285.1"/>
    </source>
</evidence>
<protein>
    <submittedName>
        <fullName evidence="1">Uncharacterized protein</fullName>
    </submittedName>
</protein>
<accession>A0ABD5LV88</accession>
<organism evidence="1">
    <name type="scientific">Proteus mirabilis</name>
    <dbReference type="NCBI Taxonomy" id="584"/>
    <lineage>
        <taxon>Bacteria</taxon>
        <taxon>Pseudomonadati</taxon>
        <taxon>Pseudomonadota</taxon>
        <taxon>Gammaproteobacteria</taxon>
        <taxon>Enterobacterales</taxon>
        <taxon>Morganellaceae</taxon>
        <taxon>Proteus</taxon>
    </lineage>
</organism>
<proteinExistence type="predicted"/>
<dbReference type="EMBL" id="JADQCH020000002">
    <property type="protein sequence ID" value="MEY2345285.1"/>
    <property type="molecule type" value="Genomic_DNA"/>
</dbReference>
<comment type="caution">
    <text evidence="1">The sequence shown here is derived from an EMBL/GenBank/DDBJ whole genome shotgun (WGS) entry which is preliminary data.</text>
</comment>
<dbReference type="AlphaFoldDB" id="A0ABD5LV88"/>
<name>A0ABD5LV88_PROMI</name>
<reference evidence="1" key="1">
    <citation type="submission" date="2021-05" db="EMBL/GenBank/DDBJ databases">
        <title>First report of NDM-5 and VEB-6 producing Proteus mirabilis isolated from blood of a sepsis patient in Kolkata, India.</title>
        <authorList>
            <person name="Halder G."/>
            <person name="Chaudhuri B."/>
            <person name="Dutta S."/>
        </authorList>
    </citation>
    <scope>NUCLEOTIDE SEQUENCE [LARGE SCALE GENOMIC DNA]</scope>
    <source>
        <strain evidence="1">7049</strain>
    </source>
</reference>
<dbReference type="Gene3D" id="2.40.30.170">
    <property type="match status" value="1"/>
</dbReference>
<gene>
    <name evidence="1" type="ORF">I3679_020295</name>
</gene>
<sequence>MRYIGAQSSGESALIPADNASGNFTKVVQRIPVYITLNSDNRHLAKLRAGMSVQVKIDTESLPIEEGERSD</sequence>